<accession>A0ABQ1PSV5</accession>
<feature type="transmembrane region" description="Helical" evidence="6">
    <location>
        <begin position="299"/>
        <end position="318"/>
    </location>
</feature>
<protein>
    <recommendedName>
        <fullName evidence="8">Gram-positive cocci surface proteins LPxTG domain-containing protein</fullName>
    </recommendedName>
</protein>
<dbReference type="PROSITE" id="PS50847">
    <property type="entry name" value="GRAM_POS_ANCHORING"/>
    <property type="match status" value="1"/>
</dbReference>
<keyword evidence="6" id="KW-1133">Transmembrane helix</keyword>
<feature type="compositionally biased region" description="Polar residues" evidence="5">
    <location>
        <begin position="36"/>
        <end position="73"/>
    </location>
</feature>
<keyword evidence="3 7" id="KW-0732">Signal</keyword>
<dbReference type="InterPro" id="IPR019931">
    <property type="entry name" value="LPXTG_anchor"/>
</dbReference>
<dbReference type="Pfam" id="PF00746">
    <property type="entry name" value="Gram_pos_anchor"/>
    <property type="match status" value="1"/>
</dbReference>
<evidence type="ECO:0000313" key="9">
    <source>
        <dbReference type="EMBL" id="GGD02570.1"/>
    </source>
</evidence>
<dbReference type="NCBIfam" id="TIGR01167">
    <property type="entry name" value="LPXTG_anchor"/>
    <property type="match status" value="1"/>
</dbReference>
<gene>
    <name evidence="9" type="ORF">GCM10011573_35040</name>
</gene>
<dbReference type="Proteomes" id="UP000630615">
    <property type="component" value="Unassembled WGS sequence"/>
</dbReference>
<name>A0ABQ1PSV5_9ENTE</name>
<feature type="signal peptide" evidence="7">
    <location>
        <begin position="1"/>
        <end position="21"/>
    </location>
</feature>
<keyword evidence="2" id="KW-0964">Secreted</keyword>
<evidence type="ECO:0000256" key="7">
    <source>
        <dbReference type="SAM" id="SignalP"/>
    </source>
</evidence>
<evidence type="ECO:0000256" key="4">
    <source>
        <dbReference type="ARBA" id="ARBA00023088"/>
    </source>
</evidence>
<keyword evidence="4" id="KW-0572">Peptidoglycan-anchor</keyword>
<keyword evidence="6" id="KW-0472">Membrane</keyword>
<feature type="chain" id="PRO_5046729104" description="Gram-positive cocci surface proteins LPxTG domain-containing protein" evidence="7">
    <location>
        <begin position="22"/>
        <end position="326"/>
    </location>
</feature>
<comment type="caution">
    <text evidence="9">The sequence shown here is derived from an EMBL/GenBank/DDBJ whole genome shotgun (WGS) entry which is preliminary data.</text>
</comment>
<feature type="region of interest" description="Disordered" evidence="5">
    <location>
        <begin position="36"/>
        <end position="76"/>
    </location>
</feature>
<evidence type="ECO:0000259" key="8">
    <source>
        <dbReference type="PROSITE" id="PS50847"/>
    </source>
</evidence>
<keyword evidence="6" id="KW-0812">Transmembrane</keyword>
<evidence type="ECO:0000256" key="2">
    <source>
        <dbReference type="ARBA" id="ARBA00022525"/>
    </source>
</evidence>
<evidence type="ECO:0000256" key="6">
    <source>
        <dbReference type="SAM" id="Phobius"/>
    </source>
</evidence>
<evidence type="ECO:0000256" key="5">
    <source>
        <dbReference type="SAM" id="MobiDB-lite"/>
    </source>
</evidence>
<sequence length="326" mass="34922">MKKVIFCFAALLALLPITSFAEDPLSSSDVGAVENSSIAKETQSSDNELTQTLESSLSQTEDSSTVETSNSAENAYGDHMDSTLVVFQGDTVSAEMLEADGSTHGAALRDLKLLEEPSTKTLGRNVVKVSFMLYLLDSDEKQTVTLDMSYTVVPASPTFDVQFVSYDSAKKEVKGKVTAINGGTNAGVSIYGYSVPSRLGLTVTTIKELYPLINPGNTVVTDTDGYFTLPYEDGFSFAAFSPQSGDYSPVYTLDEQAFAGVPVTESSTSDSSSTVQSSSATKEEKKKGLFPSTGEKKTVYYSIAGIAILLLIVLFLFIRSKKGKNN</sequence>
<evidence type="ECO:0000313" key="10">
    <source>
        <dbReference type="Proteomes" id="UP000630615"/>
    </source>
</evidence>
<proteinExistence type="predicted"/>
<keyword evidence="10" id="KW-1185">Reference proteome</keyword>
<reference evidence="10" key="1">
    <citation type="journal article" date="2019" name="Int. J. Syst. Evol. Microbiol.">
        <title>The Global Catalogue of Microorganisms (GCM) 10K type strain sequencing project: providing services to taxonomists for standard genome sequencing and annotation.</title>
        <authorList>
            <consortium name="The Broad Institute Genomics Platform"/>
            <consortium name="The Broad Institute Genome Sequencing Center for Infectious Disease"/>
            <person name="Wu L."/>
            <person name="Ma J."/>
        </authorList>
    </citation>
    <scope>NUCLEOTIDE SEQUENCE [LARGE SCALE GENOMIC DNA]</scope>
    <source>
        <strain evidence="10">CGMCC 1.15942</strain>
    </source>
</reference>
<keyword evidence="1" id="KW-0134">Cell wall</keyword>
<dbReference type="EMBL" id="BMKI01000013">
    <property type="protein sequence ID" value="GGD02570.1"/>
    <property type="molecule type" value="Genomic_DNA"/>
</dbReference>
<dbReference type="RefSeq" id="WP_157894287.1">
    <property type="nucleotide sequence ID" value="NZ_BMKI01000013.1"/>
</dbReference>
<organism evidence="9 10">
    <name type="scientific">Enterococcus wangshanyuanii</name>
    <dbReference type="NCBI Taxonomy" id="2005703"/>
    <lineage>
        <taxon>Bacteria</taxon>
        <taxon>Bacillati</taxon>
        <taxon>Bacillota</taxon>
        <taxon>Bacilli</taxon>
        <taxon>Lactobacillales</taxon>
        <taxon>Enterococcaceae</taxon>
        <taxon>Enterococcus</taxon>
    </lineage>
</organism>
<feature type="region of interest" description="Disordered" evidence="5">
    <location>
        <begin position="263"/>
        <end position="287"/>
    </location>
</feature>
<evidence type="ECO:0000256" key="1">
    <source>
        <dbReference type="ARBA" id="ARBA00022512"/>
    </source>
</evidence>
<feature type="compositionally biased region" description="Low complexity" evidence="5">
    <location>
        <begin position="264"/>
        <end position="280"/>
    </location>
</feature>
<feature type="domain" description="Gram-positive cocci surface proteins LPxTG" evidence="8">
    <location>
        <begin position="290"/>
        <end position="326"/>
    </location>
</feature>
<evidence type="ECO:0000256" key="3">
    <source>
        <dbReference type="ARBA" id="ARBA00022729"/>
    </source>
</evidence>